<keyword evidence="2" id="KW-0812">Transmembrane</keyword>
<dbReference type="Proteomes" id="UP001162640">
    <property type="component" value="Unassembled WGS sequence"/>
</dbReference>
<comment type="caution">
    <text evidence="3">The sequence shown here is derived from an EMBL/GenBank/DDBJ whole genome shotgun (WGS) entry which is preliminary data.</text>
</comment>
<evidence type="ECO:0000313" key="3">
    <source>
        <dbReference type="EMBL" id="GMH83348.1"/>
    </source>
</evidence>
<organism evidence="3 4">
    <name type="scientific">Triparma laevis f. inornata</name>
    <dbReference type="NCBI Taxonomy" id="1714386"/>
    <lineage>
        <taxon>Eukaryota</taxon>
        <taxon>Sar</taxon>
        <taxon>Stramenopiles</taxon>
        <taxon>Ochrophyta</taxon>
        <taxon>Bolidophyceae</taxon>
        <taxon>Parmales</taxon>
        <taxon>Triparmaceae</taxon>
        <taxon>Triparma</taxon>
    </lineage>
</organism>
<dbReference type="InterPro" id="IPR032675">
    <property type="entry name" value="LRR_dom_sf"/>
</dbReference>
<gene>
    <name evidence="3" type="ORF">TL16_g09567</name>
</gene>
<keyword evidence="2" id="KW-0472">Membrane</keyword>
<evidence type="ECO:0000256" key="1">
    <source>
        <dbReference type="SAM" id="MobiDB-lite"/>
    </source>
</evidence>
<feature type="transmembrane region" description="Helical" evidence="2">
    <location>
        <begin position="132"/>
        <end position="154"/>
    </location>
</feature>
<dbReference type="PANTHER" id="PTHR45661">
    <property type="entry name" value="SURFACE ANTIGEN"/>
    <property type="match status" value="1"/>
</dbReference>
<protein>
    <submittedName>
        <fullName evidence="3">Uncharacterized protein</fullName>
    </submittedName>
</protein>
<dbReference type="InterPro" id="IPR053139">
    <property type="entry name" value="Surface_bspA-like"/>
</dbReference>
<evidence type="ECO:0000256" key="2">
    <source>
        <dbReference type="SAM" id="Phobius"/>
    </source>
</evidence>
<keyword evidence="2" id="KW-1133">Transmembrane helix</keyword>
<dbReference type="Gene3D" id="3.80.10.10">
    <property type="entry name" value="Ribonuclease Inhibitor"/>
    <property type="match status" value="2"/>
</dbReference>
<sequence>MSKFIATESKEGHESRGTSGKRGARDEGNEDEEGILGALSAATSSTLTTVSTAPATTDQFMFTDDFKWLLVELVMGDTLMTLRLATKAWKRVVHVFIDEGVRSGAMIVHGGKDISSFAAWARSERMKLVKRVFFLLNVMTVGKAACMYAVNLVVVDIPEGIESIGEFAFGACQSLTTVSFPTTLASIGQAAFRKCFSLDNVDLFHTNLRLIDICAFEDCSELKSMTIPGSLQTLGPNVFYKCFKLVPSNIDINDEINEDDVSSDVVAHLRLQQLLAGNNFLTNDDFRRLIVPYLQNDTLMTIRLASKPWSRVVDAFIDDGVESGKFLVHGGNDISWTVASARDDIEIVTRIIFLLNVVKVGDNACKYAENLVVVEIPEGVVSISERAFHGCKSLTTVSFPTTLTSVERFAFAYCENLDDVDLLHTNLQELGDDAFQFCSELKSMTIPDSLQTLGWSVFWSCFNLVPSNINVEISGVDNNGEEDPTSEVIAYLRSQQ</sequence>
<dbReference type="AlphaFoldDB" id="A0A9W7BAP3"/>
<dbReference type="InterPro" id="IPR026906">
    <property type="entry name" value="LRR_5"/>
</dbReference>
<accession>A0A9W7BAP3</accession>
<dbReference type="Pfam" id="PF13306">
    <property type="entry name" value="LRR_5"/>
    <property type="match status" value="2"/>
</dbReference>
<dbReference type="PANTHER" id="PTHR45661:SF3">
    <property type="entry name" value="IG-LIKE DOMAIN-CONTAINING PROTEIN"/>
    <property type="match status" value="1"/>
</dbReference>
<dbReference type="EMBL" id="BLQM01000327">
    <property type="protein sequence ID" value="GMH83348.1"/>
    <property type="molecule type" value="Genomic_DNA"/>
</dbReference>
<reference evidence="4" key="1">
    <citation type="journal article" date="2023" name="Commun. Biol.">
        <title>Genome analysis of Parmales, the sister group of diatoms, reveals the evolutionary specialization of diatoms from phago-mixotrophs to photoautotrophs.</title>
        <authorList>
            <person name="Ban H."/>
            <person name="Sato S."/>
            <person name="Yoshikawa S."/>
            <person name="Yamada K."/>
            <person name="Nakamura Y."/>
            <person name="Ichinomiya M."/>
            <person name="Sato N."/>
            <person name="Blanc-Mathieu R."/>
            <person name="Endo H."/>
            <person name="Kuwata A."/>
            <person name="Ogata H."/>
        </authorList>
    </citation>
    <scope>NUCLEOTIDE SEQUENCE [LARGE SCALE GENOMIC DNA]</scope>
</reference>
<feature type="region of interest" description="Disordered" evidence="1">
    <location>
        <begin position="1"/>
        <end position="30"/>
    </location>
</feature>
<proteinExistence type="predicted"/>
<evidence type="ECO:0000313" key="4">
    <source>
        <dbReference type="Proteomes" id="UP001162640"/>
    </source>
</evidence>
<dbReference type="SUPFAM" id="SSF52058">
    <property type="entry name" value="L domain-like"/>
    <property type="match status" value="1"/>
</dbReference>
<name>A0A9W7BAP3_9STRA</name>